<evidence type="ECO:0000259" key="16">
    <source>
        <dbReference type="PROSITE" id="PS50885"/>
    </source>
</evidence>
<evidence type="ECO:0000256" key="4">
    <source>
        <dbReference type="ARBA" id="ARBA00022475"/>
    </source>
</evidence>
<evidence type="ECO:0000256" key="9">
    <source>
        <dbReference type="ARBA" id="ARBA00022777"/>
    </source>
</evidence>
<keyword evidence="8" id="KW-0547">Nucleotide-binding</keyword>
<evidence type="ECO:0000256" key="14">
    <source>
        <dbReference type="SAM" id="Phobius"/>
    </source>
</evidence>
<feature type="transmembrane region" description="Helical" evidence="14">
    <location>
        <begin position="187"/>
        <end position="206"/>
    </location>
</feature>
<dbReference type="RefSeq" id="WP_225699419.1">
    <property type="nucleotide sequence ID" value="NZ_JAIXNE010000006.1"/>
</dbReference>
<evidence type="ECO:0000256" key="5">
    <source>
        <dbReference type="ARBA" id="ARBA00022553"/>
    </source>
</evidence>
<evidence type="ECO:0000256" key="6">
    <source>
        <dbReference type="ARBA" id="ARBA00022679"/>
    </source>
</evidence>
<evidence type="ECO:0000256" key="13">
    <source>
        <dbReference type="ARBA" id="ARBA00023136"/>
    </source>
</evidence>
<evidence type="ECO:0000256" key="2">
    <source>
        <dbReference type="ARBA" id="ARBA00004651"/>
    </source>
</evidence>
<dbReference type="InterPro" id="IPR003660">
    <property type="entry name" value="HAMP_dom"/>
</dbReference>
<dbReference type="EMBL" id="JAIXNE010000006">
    <property type="protein sequence ID" value="MCA6078562.1"/>
    <property type="molecule type" value="Genomic_DNA"/>
</dbReference>
<feature type="domain" description="Histidine kinase" evidence="15">
    <location>
        <begin position="271"/>
        <end position="490"/>
    </location>
</feature>
<feature type="transmembrane region" description="Helical" evidence="14">
    <location>
        <begin position="12"/>
        <end position="32"/>
    </location>
</feature>
<dbReference type="GO" id="GO:0000155">
    <property type="term" value="F:phosphorelay sensor kinase activity"/>
    <property type="evidence" value="ECO:0007669"/>
    <property type="project" value="InterPro"/>
</dbReference>
<keyword evidence="10" id="KW-0067">ATP-binding</keyword>
<dbReference type="FunFam" id="3.30.565.10:FF:000023">
    <property type="entry name" value="PAS domain-containing sensor histidine kinase"/>
    <property type="match status" value="1"/>
</dbReference>
<dbReference type="Pfam" id="PF02518">
    <property type="entry name" value="HATPase_c"/>
    <property type="match status" value="1"/>
</dbReference>
<dbReference type="EC" id="2.7.13.3" evidence="3"/>
<dbReference type="CDD" id="cd06225">
    <property type="entry name" value="HAMP"/>
    <property type="match status" value="1"/>
</dbReference>
<evidence type="ECO:0000256" key="3">
    <source>
        <dbReference type="ARBA" id="ARBA00012438"/>
    </source>
</evidence>
<protein>
    <recommendedName>
        <fullName evidence="3">histidine kinase</fullName>
        <ecNumber evidence="3">2.7.13.3</ecNumber>
    </recommendedName>
</protein>
<keyword evidence="12" id="KW-0902">Two-component regulatory system</keyword>
<dbReference type="InterPro" id="IPR036890">
    <property type="entry name" value="HATPase_C_sf"/>
</dbReference>
<evidence type="ECO:0000256" key="10">
    <source>
        <dbReference type="ARBA" id="ARBA00022840"/>
    </source>
</evidence>
<keyword evidence="4" id="KW-1003">Cell membrane</keyword>
<dbReference type="SMART" id="SM00388">
    <property type="entry name" value="HisKA"/>
    <property type="match status" value="1"/>
</dbReference>
<dbReference type="AlphaFoldDB" id="A0A9X1HXZ7"/>
<keyword evidence="18" id="KW-1185">Reference proteome</keyword>
<feature type="domain" description="HAMP" evidence="16">
    <location>
        <begin position="204"/>
        <end position="256"/>
    </location>
</feature>
<dbReference type="FunFam" id="1.10.287.130:FF:000008">
    <property type="entry name" value="Two-component sensor histidine kinase"/>
    <property type="match status" value="1"/>
</dbReference>
<keyword evidence="5" id="KW-0597">Phosphoprotein</keyword>
<evidence type="ECO:0000256" key="7">
    <source>
        <dbReference type="ARBA" id="ARBA00022692"/>
    </source>
</evidence>
<evidence type="ECO:0000313" key="18">
    <source>
        <dbReference type="Proteomes" id="UP001139409"/>
    </source>
</evidence>
<dbReference type="PANTHER" id="PTHR45528">
    <property type="entry name" value="SENSOR HISTIDINE KINASE CPXA"/>
    <property type="match status" value="1"/>
</dbReference>
<evidence type="ECO:0000256" key="12">
    <source>
        <dbReference type="ARBA" id="ARBA00023012"/>
    </source>
</evidence>
<dbReference type="InterPro" id="IPR036097">
    <property type="entry name" value="HisK_dim/P_sf"/>
</dbReference>
<dbReference type="SUPFAM" id="SSF47384">
    <property type="entry name" value="Homodimeric domain of signal transducing histidine kinase"/>
    <property type="match status" value="1"/>
</dbReference>
<dbReference type="Gene3D" id="3.30.565.10">
    <property type="entry name" value="Histidine kinase-like ATPase, C-terminal domain"/>
    <property type="match status" value="1"/>
</dbReference>
<reference evidence="17" key="1">
    <citation type="submission" date="2021-09" db="EMBL/GenBank/DDBJ databases">
        <title>Fulvivirga sp. isolated from coastal sediment.</title>
        <authorList>
            <person name="Yu H."/>
        </authorList>
    </citation>
    <scope>NUCLEOTIDE SEQUENCE</scope>
    <source>
        <strain evidence="17">1062</strain>
    </source>
</reference>
<dbReference type="PRINTS" id="PR00344">
    <property type="entry name" value="BCTRLSENSOR"/>
</dbReference>
<dbReference type="InterPro" id="IPR050398">
    <property type="entry name" value="HssS/ArlS-like"/>
</dbReference>
<comment type="caution">
    <text evidence="17">The sequence shown here is derived from an EMBL/GenBank/DDBJ whole genome shotgun (WGS) entry which is preliminary data.</text>
</comment>
<dbReference type="Pfam" id="PF00512">
    <property type="entry name" value="HisKA"/>
    <property type="match status" value="1"/>
</dbReference>
<dbReference type="CDD" id="cd00075">
    <property type="entry name" value="HATPase"/>
    <property type="match status" value="1"/>
</dbReference>
<dbReference type="InterPro" id="IPR005467">
    <property type="entry name" value="His_kinase_dom"/>
</dbReference>
<sequence>MKKILNPPVFFWKIFLVMLSLALVAGLIYVLITANLAEKYFQERNQVLNAPIAEQIIKEVKPFIDGELSESATDEIMHHMMAINPSIEVYILDDRGNILNYVAPYKRVKLEKVNLAPVNEFIRTGGKKYITGDDPRNPGESKVFSAAPILDDNNIQGYVYVVLASEEFESAAAMVRSSYIFRLGGRAMLITLLAAILLGALVIRLITRRLDRLIHTVKKFQEGEMSARIETKGAGAVQDLAIAFNDMADSIVGNIENLKSMETLRRELVGNVSHDLRTPLAVIHGYVETLMIKQKSLSENEREKYLEIILASTEKLRKLVNELFELSKLEAKQVTPNKEPFFIEELIQDICRKFGLLAQEKNIRLKPETTGRQSLVFGDVGMIERVLQNLIDNALKFTPEGGVIRVEVDSEDENVVIKVSDTGQGIPEDQIPYIFDRYHIGDKRISLDQNNTGLGLAIVKKILEIHNSTIVLKSRLDRGTTFSFRLPTHSTYA</sequence>
<dbReference type="SMART" id="SM00304">
    <property type="entry name" value="HAMP"/>
    <property type="match status" value="1"/>
</dbReference>
<dbReference type="SUPFAM" id="SSF158472">
    <property type="entry name" value="HAMP domain-like"/>
    <property type="match status" value="1"/>
</dbReference>
<name>A0A9X1HXZ7_9BACT</name>
<dbReference type="GO" id="GO:0005524">
    <property type="term" value="F:ATP binding"/>
    <property type="evidence" value="ECO:0007669"/>
    <property type="project" value="UniProtKB-KW"/>
</dbReference>
<keyword evidence="7 14" id="KW-0812">Transmembrane</keyword>
<keyword evidence="13 14" id="KW-0472">Membrane</keyword>
<dbReference type="GO" id="GO:0005886">
    <property type="term" value="C:plasma membrane"/>
    <property type="evidence" value="ECO:0007669"/>
    <property type="project" value="UniProtKB-SubCell"/>
</dbReference>
<keyword evidence="9 17" id="KW-0418">Kinase</keyword>
<evidence type="ECO:0000256" key="1">
    <source>
        <dbReference type="ARBA" id="ARBA00000085"/>
    </source>
</evidence>
<dbReference type="PROSITE" id="PS50885">
    <property type="entry name" value="HAMP"/>
    <property type="match status" value="1"/>
</dbReference>
<evidence type="ECO:0000313" key="17">
    <source>
        <dbReference type="EMBL" id="MCA6078562.1"/>
    </source>
</evidence>
<gene>
    <name evidence="17" type="ORF">LDX50_27055</name>
</gene>
<dbReference type="CDD" id="cd00082">
    <property type="entry name" value="HisKA"/>
    <property type="match status" value="1"/>
</dbReference>
<evidence type="ECO:0000259" key="15">
    <source>
        <dbReference type="PROSITE" id="PS50109"/>
    </source>
</evidence>
<dbReference type="PROSITE" id="PS50109">
    <property type="entry name" value="HIS_KIN"/>
    <property type="match status" value="1"/>
</dbReference>
<proteinExistence type="predicted"/>
<evidence type="ECO:0000256" key="8">
    <source>
        <dbReference type="ARBA" id="ARBA00022741"/>
    </source>
</evidence>
<dbReference type="Pfam" id="PF00672">
    <property type="entry name" value="HAMP"/>
    <property type="match status" value="1"/>
</dbReference>
<keyword evidence="11 14" id="KW-1133">Transmembrane helix</keyword>
<keyword evidence="6" id="KW-0808">Transferase</keyword>
<comment type="catalytic activity">
    <reaction evidence="1">
        <text>ATP + protein L-histidine = ADP + protein N-phospho-L-histidine.</text>
        <dbReference type="EC" id="2.7.13.3"/>
    </reaction>
</comment>
<dbReference type="Gene3D" id="1.10.287.130">
    <property type="match status" value="1"/>
</dbReference>
<accession>A0A9X1HXZ7</accession>
<dbReference type="InterPro" id="IPR003594">
    <property type="entry name" value="HATPase_dom"/>
</dbReference>
<dbReference type="Gene3D" id="6.10.340.10">
    <property type="match status" value="1"/>
</dbReference>
<dbReference type="Proteomes" id="UP001139409">
    <property type="component" value="Unassembled WGS sequence"/>
</dbReference>
<organism evidence="17 18">
    <name type="scientific">Fulvivirga sedimenti</name>
    <dbReference type="NCBI Taxonomy" id="2879465"/>
    <lineage>
        <taxon>Bacteria</taxon>
        <taxon>Pseudomonadati</taxon>
        <taxon>Bacteroidota</taxon>
        <taxon>Cytophagia</taxon>
        <taxon>Cytophagales</taxon>
        <taxon>Fulvivirgaceae</taxon>
        <taxon>Fulvivirga</taxon>
    </lineage>
</organism>
<dbReference type="SMART" id="SM00387">
    <property type="entry name" value="HATPase_c"/>
    <property type="match status" value="1"/>
</dbReference>
<comment type="subcellular location">
    <subcellularLocation>
        <location evidence="2">Cell membrane</location>
        <topology evidence="2">Multi-pass membrane protein</topology>
    </subcellularLocation>
</comment>
<evidence type="ECO:0000256" key="11">
    <source>
        <dbReference type="ARBA" id="ARBA00022989"/>
    </source>
</evidence>
<dbReference type="InterPro" id="IPR003661">
    <property type="entry name" value="HisK_dim/P_dom"/>
</dbReference>
<dbReference type="InterPro" id="IPR004358">
    <property type="entry name" value="Sig_transdc_His_kin-like_C"/>
</dbReference>
<dbReference type="SUPFAM" id="SSF55874">
    <property type="entry name" value="ATPase domain of HSP90 chaperone/DNA topoisomerase II/histidine kinase"/>
    <property type="match status" value="1"/>
</dbReference>
<dbReference type="PANTHER" id="PTHR45528:SF1">
    <property type="entry name" value="SENSOR HISTIDINE KINASE CPXA"/>
    <property type="match status" value="1"/>
</dbReference>